<protein>
    <submittedName>
        <fullName evidence="3">SUMF1/EgtB/PvdO family nonheme iron enzyme</fullName>
    </submittedName>
</protein>
<keyword evidence="1" id="KW-0472">Membrane</keyword>
<accession>A0ABW4ZAV2</accession>
<evidence type="ECO:0000313" key="3">
    <source>
        <dbReference type="EMBL" id="MFD2159002.1"/>
    </source>
</evidence>
<dbReference type="InterPro" id="IPR011009">
    <property type="entry name" value="Kinase-like_dom_sf"/>
</dbReference>
<evidence type="ECO:0000313" key="4">
    <source>
        <dbReference type="Proteomes" id="UP001597389"/>
    </source>
</evidence>
<gene>
    <name evidence="3" type="ORF">ACFSW8_08840</name>
</gene>
<dbReference type="Gene3D" id="1.10.510.10">
    <property type="entry name" value="Transferase(Phosphotransferase) domain 1"/>
    <property type="match status" value="1"/>
</dbReference>
<dbReference type="Gene3D" id="3.90.1580.10">
    <property type="entry name" value="paralog of FGE (formylglycine-generating enzyme)"/>
    <property type="match status" value="1"/>
</dbReference>
<dbReference type="PROSITE" id="PS50011">
    <property type="entry name" value="PROTEIN_KINASE_DOM"/>
    <property type="match status" value="1"/>
</dbReference>
<keyword evidence="1" id="KW-1133">Transmembrane helix</keyword>
<dbReference type="InterPro" id="IPR005532">
    <property type="entry name" value="SUMF_dom"/>
</dbReference>
<evidence type="ECO:0000259" key="2">
    <source>
        <dbReference type="PROSITE" id="PS50011"/>
    </source>
</evidence>
<keyword evidence="1" id="KW-0812">Transmembrane</keyword>
<dbReference type="SUPFAM" id="SSF56436">
    <property type="entry name" value="C-type lectin-like"/>
    <property type="match status" value="1"/>
</dbReference>
<dbReference type="Pfam" id="PF03781">
    <property type="entry name" value="FGE-sulfatase"/>
    <property type="match status" value="1"/>
</dbReference>
<keyword evidence="4" id="KW-1185">Reference proteome</keyword>
<dbReference type="EMBL" id="JBHUJB010000035">
    <property type="protein sequence ID" value="MFD2159002.1"/>
    <property type="molecule type" value="Genomic_DNA"/>
</dbReference>
<proteinExistence type="predicted"/>
<comment type="caution">
    <text evidence="3">The sequence shown here is derived from an EMBL/GenBank/DDBJ whole genome shotgun (WGS) entry which is preliminary data.</text>
</comment>
<reference evidence="4" key="1">
    <citation type="journal article" date="2019" name="Int. J. Syst. Evol. Microbiol.">
        <title>The Global Catalogue of Microorganisms (GCM) 10K type strain sequencing project: providing services to taxonomists for standard genome sequencing and annotation.</title>
        <authorList>
            <consortium name="The Broad Institute Genomics Platform"/>
            <consortium name="The Broad Institute Genome Sequencing Center for Infectious Disease"/>
            <person name="Wu L."/>
            <person name="Ma J."/>
        </authorList>
    </citation>
    <scope>NUCLEOTIDE SEQUENCE [LARGE SCALE GENOMIC DNA]</scope>
    <source>
        <strain evidence="4">CCUG 57942</strain>
    </source>
</reference>
<dbReference type="SUPFAM" id="SSF56112">
    <property type="entry name" value="Protein kinase-like (PK-like)"/>
    <property type="match status" value="1"/>
</dbReference>
<feature type="transmembrane region" description="Helical" evidence="1">
    <location>
        <begin position="252"/>
        <end position="273"/>
    </location>
</feature>
<dbReference type="InterPro" id="IPR042095">
    <property type="entry name" value="SUMF_sf"/>
</dbReference>
<dbReference type="Gene3D" id="3.30.200.20">
    <property type="entry name" value="Phosphorylase Kinase, domain 1"/>
    <property type="match status" value="1"/>
</dbReference>
<evidence type="ECO:0000256" key="1">
    <source>
        <dbReference type="SAM" id="Phobius"/>
    </source>
</evidence>
<organism evidence="3 4">
    <name type="scientific">Rubritalea tangerina</name>
    <dbReference type="NCBI Taxonomy" id="430798"/>
    <lineage>
        <taxon>Bacteria</taxon>
        <taxon>Pseudomonadati</taxon>
        <taxon>Verrucomicrobiota</taxon>
        <taxon>Verrucomicrobiia</taxon>
        <taxon>Verrucomicrobiales</taxon>
        <taxon>Rubritaleaceae</taxon>
        <taxon>Rubritalea</taxon>
    </lineage>
</organism>
<feature type="domain" description="Protein kinase" evidence="2">
    <location>
        <begin position="17"/>
        <end position="353"/>
    </location>
</feature>
<sequence>MDPETQRLTTGTQIGDYLLTELIYDGETTRTWKAQQVSVSRDVIIDSLNLDQQNDEAVVSAFLSDVRAKASVDHPLIGSVFEAIRDGRLCFYARENLTGAPLHALGQDGTFLKPEKIVHIIRQIAEANLYLEEHKIATLPIQTDQIFISEHSLTRLINMAVGGERDHSVSTADKHTIAVALKLVLEPGLPGSTRTLSLLNYMADLERDIPLTWEQIRDLSEGVEQQLSEPSEAVPLENSTVRLNKRDNSKKLIMLAGIGIGAAIAITVGSLVMNQPEKPKHRQLSAMVEIPAGTYPTHDGGTASLSTFFIDSYEVTISEYAKFLEAMEILSPQQRSIYEHEDQPDSKRDHLPLNWDEIYQAAKNGSTWNGIAMDPNCPVVGVDWWDAYAYCQFKRRRLPTQEEWQAALHHSLGEDATLTPAPWGPVDAFDKDATGNGIHGLAGNVSEWCSKMSKDPAYPTKPKMPMTLGGSYLKKRASATTREWLDHSKLELDDARSLRRADLGFRTISSTAPIE</sequence>
<dbReference type="InterPro" id="IPR000719">
    <property type="entry name" value="Prot_kinase_dom"/>
</dbReference>
<dbReference type="Proteomes" id="UP001597389">
    <property type="component" value="Unassembled WGS sequence"/>
</dbReference>
<dbReference type="InterPro" id="IPR051043">
    <property type="entry name" value="Sulfatase_Mod_Factor_Kinase"/>
</dbReference>
<dbReference type="InterPro" id="IPR016187">
    <property type="entry name" value="CTDL_fold"/>
</dbReference>
<name>A0ABW4ZAV2_9BACT</name>
<dbReference type="PANTHER" id="PTHR23150">
    <property type="entry name" value="SULFATASE MODIFYING FACTOR 1, 2"/>
    <property type="match status" value="1"/>
</dbReference>
<dbReference type="RefSeq" id="WP_377087339.1">
    <property type="nucleotide sequence ID" value="NZ_JBHSJL010000014.1"/>
</dbReference>
<dbReference type="PANTHER" id="PTHR23150:SF19">
    <property type="entry name" value="FORMYLGLYCINE-GENERATING ENZYME"/>
    <property type="match status" value="1"/>
</dbReference>